<dbReference type="Proteomes" id="UP001162156">
    <property type="component" value="Unassembled WGS sequence"/>
</dbReference>
<keyword evidence="3" id="KW-1185">Reference proteome</keyword>
<organism evidence="2 3">
    <name type="scientific">Rhamnusium bicolor</name>
    <dbReference type="NCBI Taxonomy" id="1586634"/>
    <lineage>
        <taxon>Eukaryota</taxon>
        <taxon>Metazoa</taxon>
        <taxon>Ecdysozoa</taxon>
        <taxon>Arthropoda</taxon>
        <taxon>Hexapoda</taxon>
        <taxon>Insecta</taxon>
        <taxon>Pterygota</taxon>
        <taxon>Neoptera</taxon>
        <taxon>Endopterygota</taxon>
        <taxon>Coleoptera</taxon>
        <taxon>Polyphaga</taxon>
        <taxon>Cucujiformia</taxon>
        <taxon>Chrysomeloidea</taxon>
        <taxon>Cerambycidae</taxon>
        <taxon>Lepturinae</taxon>
        <taxon>Rhagiini</taxon>
        <taxon>Rhamnusium</taxon>
    </lineage>
</organism>
<dbReference type="EMBL" id="JANEYF010001560">
    <property type="protein sequence ID" value="KAJ8963030.1"/>
    <property type="molecule type" value="Genomic_DNA"/>
</dbReference>
<evidence type="ECO:0000313" key="2">
    <source>
        <dbReference type="EMBL" id="KAJ8963030.1"/>
    </source>
</evidence>
<name>A0AAV8ZGC4_9CUCU</name>
<protein>
    <submittedName>
        <fullName evidence="2">Uncharacterized protein</fullName>
    </submittedName>
</protein>
<dbReference type="AlphaFoldDB" id="A0AAV8ZGC4"/>
<gene>
    <name evidence="2" type="ORF">NQ314_005602</name>
</gene>
<proteinExistence type="predicted"/>
<comment type="caution">
    <text evidence="2">The sequence shown here is derived from an EMBL/GenBank/DDBJ whole genome shotgun (WGS) entry which is preliminary data.</text>
</comment>
<feature type="region of interest" description="Disordered" evidence="1">
    <location>
        <begin position="1"/>
        <end position="36"/>
    </location>
</feature>
<evidence type="ECO:0000313" key="3">
    <source>
        <dbReference type="Proteomes" id="UP001162156"/>
    </source>
</evidence>
<evidence type="ECO:0000256" key="1">
    <source>
        <dbReference type="SAM" id="MobiDB-lite"/>
    </source>
</evidence>
<reference evidence="2" key="1">
    <citation type="journal article" date="2023" name="Insect Mol. Biol.">
        <title>Genome sequencing provides insights into the evolution of gene families encoding plant cell wall-degrading enzymes in longhorned beetles.</title>
        <authorList>
            <person name="Shin N.R."/>
            <person name="Okamura Y."/>
            <person name="Kirsch R."/>
            <person name="Pauchet Y."/>
        </authorList>
    </citation>
    <scope>NUCLEOTIDE SEQUENCE</scope>
    <source>
        <strain evidence="2">RBIC_L_NR</strain>
    </source>
</reference>
<sequence>MDVRWGDNHGGYGEHYWDYNHGGQQDGDSKESQQAPRYAAYEEGFKGPPAYAVEFAQRGKREQGLLKDVEFINDNAKSLILDGNAQKHGGNYRSADDYRGKREQQINGEDLVFKSDSGTLFDKRTGQQYELRPIYSDKDFQF</sequence>
<accession>A0AAV8ZGC4</accession>